<evidence type="ECO:0000256" key="4">
    <source>
        <dbReference type="SAM" id="SignalP"/>
    </source>
</evidence>
<keyword evidence="1" id="KW-0433">Leucine-rich repeat</keyword>
<evidence type="ECO:0000256" key="1">
    <source>
        <dbReference type="ARBA" id="ARBA00022614"/>
    </source>
</evidence>
<gene>
    <name evidence="5" type="ORF">HOLleu_02919</name>
</gene>
<evidence type="ECO:0000256" key="3">
    <source>
        <dbReference type="SAM" id="Phobius"/>
    </source>
</evidence>
<keyword evidence="2" id="KW-0677">Repeat</keyword>
<dbReference type="SUPFAM" id="SSF52058">
    <property type="entry name" value="L domain-like"/>
    <property type="match status" value="1"/>
</dbReference>
<keyword evidence="3" id="KW-0472">Membrane</keyword>
<dbReference type="OrthoDB" id="676979at2759"/>
<dbReference type="InterPro" id="IPR001611">
    <property type="entry name" value="Leu-rich_rpt"/>
</dbReference>
<dbReference type="Pfam" id="PF13516">
    <property type="entry name" value="LRR_6"/>
    <property type="match status" value="1"/>
</dbReference>
<feature type="transmembrane region" description="Helical" evidence="3">
    <location>
        <begin position="456"/>
        <end position="479"/>
    </location>
</feature>
<dbReference type="EMBL" id="JAIZAY010000001">
    <property type="protein sequence ID" value="KAJ8049947.1"/>
    <property type="molecule type" value="Genomic_DNA"/>
</dbReference>
<dbReference type="PANTHER" id="PTHR24366">
    <property type="entry name" value="IG(IMMUNOGLOBULIN) AND LRR(LEUCINE RICH REPEAT) DOMAINS"/>
    <property type="match status" value="1"/>
</dbReference>
<dbReference type="AlphaFoldDB" id="A0A9Q1HHC4"/>
<dbReference type="SMART" id="SM00365">
    <property type="entry name" value="LRR_SD22"/>
    <property type="match status" value="5"/>
</dbReference>
<keyword evidence="3" id="KW-1133">Transmembrane helix</keyword>
<proteinExistence type="predicted"/>
<dbReference type="InterPro" id="IPR032675">
    <property type="entry name" value="LRR_dom_sf"/>
</dbReference>
<dbReference type="Gene3D" id="3.80.10.10">
    <property type="entry name" value="Ribonuclease Inhibitor"/>
    <property type="match status" value="2"/>
</dbReference>
<feature type="chain" id="PRO_5040228998" evidence="4">
    <location>
        <begin position="24"/>
        <end position="483"/>
    </location>
</feature>
<dbReference type="PANTHER" id="PTHR24366:SF96">
    <property type="entry name" value="LEUCINE RICH REPEAT CONTAINING 53"/>
    <property type="match status" value="1"/>
</dbReference>
<dbReference type="Pfam" id="PF00560">
    <property type="entry name" value="LRR_1"/>
    <property type="match status" value="2"/>
</dbReference>
<comment type="caution">
    <text evidence="5">The sequence shown here is derived from an EMBL/GenBank/DDBJ whole genome shotgun (WGS) entry which is preliminary data.</text>
</comment>
<evidence type="ECO:0000256" key="2">
    <source>
        <dbReference type="ARBA" id="ARBA00022737"/>
    </source>
</evidence>
<protein>
    <submittedName>
        <fullName evidence="5">Leucine-rich repeat-containing G-protein coupled receptor 5</fullName>
    </submittedName>
</protein>
<accession>A0A9Q1HHC4</accession>
<reference evidence="5" key="1">
    <citation type="submission" date="2021-10" db="EMBL/GenBank/DDBJ databases">
        <title>Tropical sea cucumber genome reveals ecological adaptation and Cuvierian tubules defense mechanism.</title>
        <authorList>
            <person name="Chen T."/>
        </authorList>
    </citation>
    <scope>NUCLEOTIDE SEQUENCE</scope>
    <source>
        <strain evidence="5">Nanhai2018</strain>
        <tissue evidence="5">Muscle</tissue>
    </source>
</reference>
<organism evidence="5 6">
    <name type="scientific">Holothuria leucospilota</name>
    <name type="common">Black long sea cucumber</name>
    <name type="synonym">Mertensiothuria leucospilota</name>
    <dbReference type="NCBI Taxonomy" id="206669"/>
    <lineage>
        <taxon>Eukaryota</taxon>
        <taxon>Metazoa</taxon>
        <taxon>Echinodermata</taxon>
        <taxon>Eleutherozoa</taxon>
        <taxon>Echinozoa</taxon>
        <taxon>Holothuroidea</taxon>
        <taxon>Aspidochirotacea</taxon>
        <taxon>Aspidochirotida</taxon>
        <taxon>Holothuriidae</taxon>
        <taxon>Holothuria</taxon>
    </lineage>
</organism>
<dbReference type="Proteomes" id="UP001152320">
    <property type="component" value="Chromosome 1"/>
</dbReference>
<dbReference type="PROSITE" id="PS51450">
    <property type="entry name" value="LRR"/>
    <property type="match status" value="4"/>
</dbReference>
<dbReference type="Pfam" id="PF13855">
    <property type="entry name" value="LRR_8"/>
    <property type="match status" value="2"/>
</dbReference>
<keyword evidence="6" id="KW-1185">Reference proteome</keyword>
<dbReference type="InterPro" id="IPR003591">
    <property type="entry name" value="Leu-rich_rpt_typical-subtyp"/>
</dbReference>
<feature type="signal peptide" evidence="4">
    <location>
        <begin position="1"/>
        <end position="23"/>
    </location>
</feature>
<evidence type="ECO:0000313" key="6">
    <source>
        <dbReference type="Proteomes" id="UP001152320"/>
    </source>
</evidence>
<name>A0A9Q1HHC4_HOLLE</name>
<keyword evidence="5" id="KW-0675">Receptor</keyword>
<evidence type="ECO:0000313" key="5">
    <source>
        <dbReference type="EMBL" id="KAJ8049947.1"/>
    </source>
</evidence>
<keyword evidence="3" id="KW-0812">Transmembrane</keyword>
<dbReference type="SMART" id="SM00369">
    <property type="entry name" value="LRR_TYP"/>
    <property type="match status" value="9"/>
</dbReference>
<sequence length="483" mass="54732">MSALQKLLILILTFDSITNPCSIYFDTLNCDGRKSNVSFSSIFEVVHDRIEVTTLVIAYTNLSNLQNGNISLPYFPGLSRLRLYSNGLNVFCKYVISNNTAIKELSLQNNKLTAVPVTALEVLANLTYLDLSRNEITVIERFAFRFSTSLQYLNVASNRVHIIQRHSLSSLVNLELLSFANNSIQCRYFFISEFSSLRNLKTLNLAHNNINLTMKANASFSFPAHVLYLSYNALHFLDDFALNDSTNLRVLFADNNNISGISPLLFGKDSINLTTLVLDHNELMTIPVFLIQRLPNLQTLSLSWNRVTVVPNKAFQQNTHLLSIRLSWNQIHIVQEMSLQRLISLKQLDLRFNNLTSLPPRLFDSVGDFSLLIGGNNFTCDCEIYFLQKWIKKTRFFVDDIVCLISEFENFTSLISFEFSDTCPEATSSVTVLTDFPTNVTPSPPTSKVGFNFLKYWKGVAAVSMFIAVLFSVVALKLIPKRK</sequence>
<keyword evidence="4" id="KW-0732">Signal</keyword>